<evidence type="ECO:0000313" key="4">
    <source>
        <dbReference type="EMBL" id="KAL3816836.1"/>
    </source>
</evidence>
<dbReference type="AlphaFoldDB" id="A0ABD3RXD2"/>
<dbReference type="CDD" id="cd02947">
    <property type="entry name" value="TRX_family"/>
    <property type="match status" value="1"/>
</dbReference>
<protein>
    <recommendedName>
        <fullName evidence="3">Thioredoxin domain-containing protein</fullName>
    </recommendedName>
</protein>
<dbReference type="InterPro" id="IPR013766">
    <property type="entry name" value="Thioredoxin_domain"/>
</dbReference>
<dbReference type="PROSITE" id="PS00194">
    <property type="entry name" value="THIOREDOXIN_1"/>
    <property type="match status" value="1"/>
</dbReference>
<dbReference type="InterPro" id="IPR017937">
    <property type="entry name" value="Thioredoxin_CS"/>
</dbReference>
<feature type="domain" description="Thioredoxin" evidence="3">
    <location>
        <begin position="58"/>
        <end position="181"/>
    </location>
</feature>
<dbReference type="Gene3D" id="3.40.30.10">
    <property type="entry name" value="Glutaredoxin"/>
    <property type="match status" value="1"/>
</dbReference>
<dbReference type="PANTHER" id="PTHR46115">
    <property type="entry name" value="THIOREDOXIN-LIKE PROTEIN 1"/>
    <property type="match status" value="1"/>
</dbReference>
<evidence type="ECO:0000256" key="2">
    <source>
        <dbReference type="SAM" id="MobiDB-lite"/>
    </source>
</evidence>
<evidence type="ECO:0000313" key="5">
    <source>
        <dbReference type="Proteomes" id="UP001530377"/>
    </source>
</evidence>
<organism evidence="4 5">
    <name type="scientific">Cyclostephanos tholiformis</name>
    <dbReference type="NCBI Taxonomy" id="382380"/>
    <lineage>
        <taxon>Eukaryota</taxon>
        <taxon>Sar</taxon>
        <taxon>Stramenopiles</taxon>
        <taxon>Ochrophyta</taxon>
        <taxon>Bacillariophyta</taxon>
        <taxon>Coscinodiscophyceae</taxon>
        <taxon>Thalassiosirophycidae</taxon>
        <taxon>Stephanodiscales</taxon>
        <taxon>Stephanodiscaceae</taxon>
        <taxon>Cyclostephanos</taxon>
    </lineage>
</organism>
<reference evidence="4 5" key="1">
    <citation type="submission" date="2024-10" db="EMBL/GenBank/DDBJ databases">
        <title>Updated reference genomes for cyclostephanoid diatoms.</title>
        <authorList>
            <person name="Roberts W.R."/>
            <person name="Alverson A.J."/>
        </authorList>
    </citation>
    <scope>NUCLEOTIDE SEQUENCE [LARGE SCALE GENOMIC DNA]</scope>
    <source>
        <strain evidence="4 5">AJA228-03</strain>
    </source>
</reference>
<sequence length="183" mass="19514">MRHYYYRRGGDVAATTSPREESGGGKEGGEGGKSSSSSSNVRTISSLAQIRELIENSAAPSSSISSFSLHDEGMDNNAAGGALIVLDFTSNNCPPCDMIRPIYDELSLLDEFVDATARGSSHRPVVFCKVNVSDHPDIAKYYGVDGWPTFLFFRDGALIDSVVGGNAARVGLYGLISKHARSS</sequence>
<comment type="caution">
    <text evidence="4">The sequence shown here is derived from an EMBL/GenBank/DDBJ whole genome shotgun (WGS) entry which is preliminary data.</text>
</comment>
<proteinExistence type="predicted"/>
<feature type="region of interest" description="Disordered" evidence="2">
    <location>
        <begin position="1"/>
        <end position="41"/>
    </location>
</feature>
<feature type="compositionally biased region" description="Basic and acidic residues" evidence="2">
    <location>
        <begin position="18"/>
        <end position="30"/>
    </location>
</feature>
<dbReference type="SUPFAM" id="SSF52833">
    <property type="entry name" value="Thioredoxin-like"/>
    <property type="match status" value="1"/>
</dbReference>
<dbReference type="InterPro" id="IPR036249">
    <property type="entry name" value="Thioredoxin-like_sf"/>
</dbReference>
<accession>A0ABD3RXD2</accession>
<gene>
    <name evidence="4" type="ORF">ACHAXA_005114</name>
</gene>
<keyword evidence="5" id="KW-1185">Reference proteome</keyword>
<name>A0ABD3RXD2_9STRA</name>
<dbReference type="Proteomes" id="UP001530377">
    <property type="component" value="Unassembled WGS sequence"/>
</dbReference>
<evidence type="ECO:0000256" key="1">
    <source>
        <dbReference type="ARBA" id="ARBA00023157"/>
    </source>
</evidence>
<dbReference type="EMBL" id="JALLPB020000129">
    <property type="protein sequence ID" value="KAL3816836.1"/>
    <property type="molecule type" value="Genomic_DNA"/>
</dbReference>
<dbReference type="PROSITE" id="PS51352">
    <property type="entry name" value="THIOREDOXIN_2"/>
    <property type="match status" value="1"/>
</dbReference>
<evidence type="ECO:0000259" key="3">
    <source>
        <dbReference type="PROSITE" id="PS51352"/>
    </source>
</evidence>
<dbReference type="Pfam" id="PF00085">
    <property type="entry name" value="Thioredoxin"/>
    <property type="match status" value="1"/>
</dbReference>
<keyword evidence="1" id="KW-1015">Disulfide bond</keyword>